<proteinExistence type="predicted"/>
<protein>
    <submittedName>
        <fullName evidence="2">Uncharacterized protein</fullName>
    </submittedName>
</protein>
<dbReference type="EMBL" id="KV417341">
    <property type="protein sequence ID" value="KZO90464.1"/>
    <property type="molecule type" value="Genomic_DNA"/>
</dbReference>
<gene>
    <name evidence="2" type="ORF">CALVIDRAFT_392670</name>
</gene>
<dbReference type="AlphaFoldDB" id="A0A167GE92"/>
<dbReference type="OrthoDB" id="2098326at2759"/>
<dbReference type="Proteomes" id="UP000076738">
    <property type="component" value="Unassembled WGS sequence"/>
</dbReference>
<evidence type="ECO:0000313" key="2">
    <source>
        <dbReference type="EMBL" id="KZO90464.1"/>
    </source>
</evidence>
<reference evidence="2 3" key="1">
    <citation type="journal article" date="2016" name="Mol. Biol. Evol.">
        <title>Comparative Genomics of Early-Diverging Mushroom-Forming Fungi Provides Insights into the Origins of Lignocellulose Decay Capabilities.</title>
        <authorList>
            <person name="Nagy L.G."/>
            <person name="Riley R."/>
            <person name="Tritt A."/>
            <person name="Adam C."/>
            <person name="Daum C."/>
            <person name="Floudas D."/>
            <person name="Sun H."/>
            <person name="Yadav J.S."/>
            <person name="Pangilinan J."/>
            <person name="Larsson K.H."/>
            <person name="Matsuura K."/>
            <person name="Barry K."/>
            <person name="Labutti K."/>
            <person name="Kuo R."/>
            <person name="Ohm R.A."/>
            <person name="Bhattacharya S.S."/>
            <person name="Shirouzu T."/>
            <person name="Yoshinaga Y."/>
            <person name="Martin F.M."/>
            <person name="Grigoriev I.V."/>
            <person name="Hibbett D.S."/>
        </authorList>
    </citation>
    <scope>NUCLEOTIDE SEQUENCE [LARGE SCALE GENOMIC DNA]</scope>
    <source>
        <strain evidence="2 3">TUFC12733</strain>
    </source>
</reference>
<keyword evidence="3" id="KW-1185">Reference proteome</keyword>
<accession>A0A167GE92</accession>
<feature type="region of interest" description="Disordered" evidence="1">
    <location>
        <begin position="41"/>
        <end position="62"/>
    </location>
</feature>
<sequence length="83" mass="9026">MGYIFTLIPQRSPLIIRPIAHAICKNVLNMLVKPQVKTNAEMIESSTSPSPPQAGSPLSTRVPYSRAGWRAVKDSPLLLLPCG</sequence>
<name>A0A167GE92_CALVF</name>
<evidence type="ECO:0000313" key="3">
    <source>
        <dbReference type="Proteomes" id="UP000076738"/>
    </source>
</evidence>
<evidence type="ECO:0000256" key="1">
    <source>
        <dbReference type="SAM" id="MobiDB-lite"/>
    </source>
</evidence>
<organism evidence="2 3">
    <name type="scientific">Calocera viscosa (strain TUFC12733)</name>
    <dbReference type="NCBI Taxonomy" id="1330018"/>
    <lineage>
        <taxon>Eukaryota</taxon>
        <taxon>Fungi</taxon>
        <taxon>Dikarya</taxon>
        <taxon>Basidiomycota</taxon>
        <taxon>Agaricomycotina</taxon>
        <taxon>Dacrymycetes</taxon>
        <taxon>Dacrymycetales</taxon>
        <taxon>Dacrymycetaceae</taxon>
        <taxon>Calocera</taxon>
    </lineage>
</organism>